<dbReference type="PANTHER" id="PTHR40465">
    <property type="entry name" value="CHROMOSOME 1, WHOLE GENOME SHOTGUN SEQUENCE"/>
    <property type="match status" value="1"/>
</dbReference>
<organism evidence="3 4">
    <name type="scientific">Dendrothele bispora (strain CBS 962.96)</name>
    <dbReference type="NCBI Taxonomy" id="1314807"/>
    <lineage>
        <taxon>Eukaryota</taxon>
        <taxon>Fungi</taxon>
        <taxon>Dikarya</taxon>
        <taxon>Basidiomycota</taxon>
        <taxon>Agaricomycotina</taxon>
        <taxon>Agaricomycetes</taxon>
        <taxon>Agaricomycetidae</taxon>
        <taxon>Agaricales</taxon>
        <taxon>Agaricales incertae sedis</taxon>
        <taxon>Dendrothele</taxon>
    </lineage>
</organism>
<name>A0A4S8MDY9_DENBC</name>
<dbReference type="OrthoDB" id="3206554at2759"/>
<protein>
    <recommendedName>
        <fullName evidence="2">DUF6534 domain-containing protein</fullName>
    </recommendedName>
</protein>
<dbReference type="EMBL" id="ML179099">
    <property type="protein sequence ID" value="THV00760.1"/>
    <property type="molecule type" value="Genomic_DNA"/>
</dbReference>
<keyword evidence="1" id="KW-0472">Membrane</keyword>
<sequence length="366" mass="40728">MTVQGFNAASYGAVLLGGLMAFSFSGIVAVQSMVYFKMYPRDLGSLKALVSVVWILDLLHSAFIGTALFHYFIKSWGVDTAIDNIHWSVALSVVVTALQTVIAHCFFAHKIYRSSQRNLFLTIPILILAFCRLVAASATTGEMITVKHFSIFTHTFPGWIFTTGLTLSSATDILVALCLFFLLQSMRKRIGTDSSVMIKVVDTLTLYTLETGALTCVCTTASLICWLTMPSNIVFLGLHFVIAKLYANSLLASLNTRKQLREMGPRFSPWADLPILSAEDFGSTEVRSVSPRNRDSLASLLTSEHDRFTRPTAINNKPRQPLEVSVQRVVTRTSQELPELAQARIRLSRSPTILRWQQRHPEYGTP</sequence>
<keyword evidence="1" id="KW-1133">Transmembrane helix</keyword>
<dbReference type="Pfam" id="PF20152">
    <property type="entry name" value="DUF6534"/>
    <property type="match status" value="1"/>
</dbReference>
<evidence type="ECO:0000313" key="4">
    <source>
        <dbReference type="Proteomes" id="UP000297245"/>
    </source>
</evidence>
<feature type="domain" description="DUF6534" evidence="2">
    <location>
        <begin position="168"/>
        <end position="258"/>
    </location>
</feature>
<dbReference type="AlphaFoldDB" id="A0A4S8MDY9"/>
<evidence type="ECO:0000259" key="2">
    <source>
        <dbReference type="Pfam" id="PF20152"/>
    </source>
</evidence>
<dbReference type="InterPro" id="IPR045339">
    <property type="entry name" value="DUF6534"/>
</dbReference>
<evidence type="ECO:0000313" key="3">
    <source>
        <dbReference type="EMBL" id="THV00760.1"/>
    </source>
</evidence>
<reference evidence="3 4" key="1">
    <citation type="journal article" date="2019" name="Nat. Ecol. Evol.">
        <title>Megaphylogeny resolves global patterns of mushroom evolution.</title>
        <authorList>
            <person name="Varga T."/>
            <person name="Krizsan K."/>
            <person name="Foldi C."/>
            <person name="Dima B."/>
            <person name="Sanchez-Garcia M."/>
            <person name="Sanchez-Ramirez S."/>
            <person name="Szollosi G.J."/>
            <person name="Szarkandi J.G."/>
            <person name="Papp V."/>
            <person name="Albert L."/>
            <person name="Andreopoulos W."/>
            <person name="Angelini C."/>
            <person name="Antonin V."/>
            <person name="Barry K.W."/>
            <person name="Bougher N.L."/>
            <person name="Buchanan P."/>
            <person name="Buyck B."/>
            <person name="Bense V."/>
            <person name="Catcheside P."/>
            <person name="Chovatia M."/>
            <person name="Cooper J."/>
            <person name="Damon W."/>
            <person name="Desjardin D."/>
            <person name="Finy P."/>
            <person name="Geml J."/>
            <person name="Haridas S."/>
            <person name="Hughes K."/>
            <person name="Justo A."/>
            <person name="Karasinski D."/>
            <person name="Kautmanova I."/>
            <person name="Kiss B."/>
            <person name="Kocsube S."/>
            <person name="Kotiranta H."/>
            <person name="LaButti K.M."/>
            <person name="Lechner B.E."/>
            <person name="Liimatainen K."/>
            <person name="Lipzen A."/>
            <person name="Lukacs Z."/>
            <person name="Mihaltcheva S."/>
            <person name="Morgado L.N."/>
            <person name="Niskanen T."/>
            <person name="Noordeloos M.E."/>
            <person name="Ohm R.A."/>
            <person name="Ortiz-Santana B."/>
            <person name="Ovrebo C."/>
            <person name="Racz N."/>
            <person name="Riley R."/>
            <person name="Savchenko A."/>
            <person name="Shiryaev A."/>
            <person name="Soop K."/>
            <person name="Spirin V."/>
            <person name="Szebenyi C."/>
            <person name="Tomsovsky M."/>
            <person name="Tulloss R.E."/>
            <person name="Uehling J."/>
            <person name="Grigoriev I.V."/>
            <person name="Vagvolgyi C."/>
            <person name="Papp T."/>
            <person name="Martin F.M."/>
            <person name="Miettinen O."/>
            <person name="Hibbett D.S."/>
            <person name="Nagy L.G."/>
        </authorList>
    </citation>
    <scope>NUCLEOTIDE SEQUENCE [LARGE SCALE GENOMIC DNA]</scope>
    <source>
        <strain evidence="3 4">CBS 962.96</strain>
    </source>
</reference>
<feature type="transmembrane region" description="Helical" evidence="1">
    <location>
        <begin position="204"/>
        <end position="229"/>
    </location>
</feature>
<feature type="transmembrane region" description="Helical" evidence="1">
    <location>
        <begin position="235"/>
        <end position="254"/>
    </location>
</feature>
<keyword evidence="4" id="KW-1185">Reference proteome</keyword>
<dbReference type="PANTHER" id="PTHR40465:SF1">
    <property type="entry name" value="DUF6534 DOMAIN-CONTAINING PROTEIN"/>
    <property type="match status" value="1"/>
</dbReference>
<dbReference type="Proteomes" id="UP000297245">
    <property type="component" value="Unassembled WGS sequence"/>
</dbReference>
<proteinExistence type="predicted"/>
<evidence type="ECO:0000256" key="1">
    <source>
        <dbReference type="SAM" id="Phobius"/>
    </source>
</evidence>
<accession>A0A4S8MDY9</accession>
<feature type="transmembrane region" description="Helical" evidence="1">
    <location>
        <begin position="12"/>
        <end position="36"/>
    </location>
</feature>
<feature type="transmembrane region" description="Helical" evidence="1">
    <location>
        <begin position="119"/>
        <end position="139"/>
    </location>
</feature>
<gene>
    <name evidence="3" type="ORF">K435DRAFT_963845</name>
</gene>
<feature type="transmembrane region" description="Helical" evidence="1">
    <location>
        <begin position="48"/>
        <end position="73"/>
    </location>
</feature>
<feature type="transmembrane region" description="Helical" evidence="1">
    <location>
        <begin position="85"/>
        <end position="107"/>
    </location>
</feature>
<feature type="transmembrane region" description="Helical" evidence="1">
    <location>
        <begin position="159"/>
        <end position="183"/>
    </location>
</feature>
<keyword evidence="1" id="KW-0812">Transmembrane</keyword>